<reference evidence="1" key="1">
    <citation type="submission" date="2022-07" db="EMBL/GenBank/DDBJ databases">
        <title>Genome Sequence of Phlebia brevispora.</title>
        <authorList>
            <person name="Buettner E."/>
        </authorList>
    </citation>
    <scope>NUCLEOTIDE SEQUENCE</scope>
    <source>
        <strain evidence="1">MPL23</strain>
    </source>
</reference>
<dbReference type="Proteomes" id="UP001148662">
    <property type="component" value="Unassembled WGS sequence"/>
</dbReference>
<accession>A0ACC1SFT5</accession>
<proteinExistence type="predicted"/>
<dbReference type="EMBL" id="JANHOG010001335">
    <property type="protein sequence ID" value="KAJ3538817.1"/>
    <property type="molecule type" value="Genomic_DNA"/>
</dbReference>
<evidence type="ECO:0000313" key="2">
    <source>
        <dbReference type="Proteomes" id="UP001148662"/>
    </source>
</evidence>
<comment type="caution">
    <text evidence="1">The sequence shown here is derived from an EMBL/GenBank/DDBJ whole genome shotgun (WGS) entry which is preliminary data.</text>
</comment>
<gene>
    <name evidence="1" type="ORF">NM688_g6465</name>
</gene>
<protein>
    <submittedName>
        <fullName evidence="1">Uncharacterized protein</fullName>
    </submittedName>
</protein>
<keyword evidence="2" id="KW-1185">Reference proteome</keyword>
<name>A0ACC1SFT5_9APHY</name>
<sequence length="294" mass="33087">MVSEECLDTEGASVIPGTTITILPRMLGYGGTAVVYDGYDAHYQQHCAVKVSRTANDVAQLKHEAQIYRHLGMRTMGVPGMIWSGKIEDKHAIVLSRSTGQQPLTSFAPMASMETFRAVGIKLLACLREIHYKRVVHGDIKPPNILVFEPRSGRVQVSLIDFGYAVLMNKQYLRQAAEASSYSIARNVRGGTCIFASINWQRNTSISYRDDLESLVYTLYFLKCGALPWCVAHKGRVQALDTDHMLECKLQMCQWIKASGAPPQLASLWQYARDLQVDEEPDYDYIIHTIFQDF</sequence>
<evidence type="ECO:0000313" key="1">
    <source>
        <dbReference type="EMBL" id="KAJ3538817.1"/>
    </source>
</evidence>
<organism evidence="1 2">
    <name type="scientific">Phlebia brevispora</name>
    <dbReference type="NCBI Taxonomy" id="194682"/>
    <lineage>
        <taxon>Eukaryota</taxon>
        <taxon>Fungi</taxon>
        <taxon>Dikarya</taxon>
        <taxon>Basidiomycota</taxon>
        <taxon>Agaricomycotina</taxon>
        <taxon>Agaricomycetes</taxon>
        <taxon>Polyporales</taxon>
        <taxon>Meruliaceae</taxon>
        <taxon>Phlebia</taxon>
    </lineage>
</organism>